<protein>
    <recommendedName>
        <fullName evidence="3">HTH tetR-type domain-containing protein</fullName>
    </recommendedName>
</protein>
<dbReference type="Proteomes" id="UP000029734">
    <property type="component" value="Unassembled WGS sequence"/>
</dbReference>
<dbReference type="InterPro" id="IPR009057">
    <property type="entry name" value="Homeodomain-like_sf"/>
</dbReference>
<sequence>MSTGNNIDASSNKDTKQCILNATVELIREQGFSCTSLRKIAAKADINLALVNYHYGSKENLLADAVRELISTFDEAFSALDEDSLPPKVRLKTFFMRYIGKLKEHPGLARQMLDQVPNIMASQDEYMRYCKMMKMQKITSALQEITNEQDEDMLMTMLMQLYGAIAFPVLVASSIHEGQKYCVPMLNLPSIDVQIDGLFEHYFHKYS</sequence>
<dbReference type="PRINTS" id="PR00455">
    <property type="entry name" value="HTHTETR"/>
</dbReference>
<dbReference type="AlphaFoldDB" id="A0A098M3P9"/>
<dbReference type="GO" id="GO:0003700">
    <property type="term" value="F:DNA-binding transcription factor activity"/>
    <property type="evidence" value="ECO:0007669"/>
    <property type="project" value="TreeGrafter"/>
</dbReference>
<dbReference type="PANTHER" id="PTHR30055">
    <property type="entry name" value="HTH-TYPE TRANSCRIPTIONAL REGULATOR RUTR"/>
    <property type="match status" value="1"/>
</dbReference>
<evidence type="ECO:0000313" key="4">
    <source>
        <dbReference type="EMBL" id="KGE17175.1"/>
    </source>
</evidence>
<reference evidence="4 5" key="2">
    <citation type="submission" date="2014-10" db="EMBL/GenBank/DDBJ databases">
        <title>Comparative genomics of the Paenibacillus odorifer group.</title>
        <authorList>
            <person name="Tsai Y.-C."/>
            <person name="Martin N."/>
            <person name="Korlach J."/>
            <person name="Wiedmann M."/>
        </authorList>
    </citation>
    <scope>NUCLEOTIDE SEQUENCE [LARGE SCALE GENOMIC DNA]</scope>
    <source>
        <strain evidence="4 5">DSM 18334</strain>
    </source>
</reference>
<accession>A0A098M3P9</accession>
<proteinExistence type="predicted"/>
<dbReference type="Pfam" id="PF00440">
    <property type="entry name" value="TetR_N"/>
    <property type="match status" value="1"/>
</dbReference>
<dbReference type="InterPro" id="IPR050109">
    <property type="entry name" value="HTH-type_TetR-like_transc_reg"/>
</dbReference>
<dbReference type="PANTHER" id="PTHR30055:SF235">
    <property type="entry name" value="TRANSCRIPTIONAL REGULATORY PROTEIN"/>
    <property type="match status" value="1"/>
</dbReference>
<keyword evidence="1 2" id="KW-0238">DNA-binding</keyword>
<feature type="DNA-binding region" description="H-T-H motif" evidence="2">
    <location>
        <begin position="36"/>
        <end position="55"/>
    </location>
</feature>
<organism evidence="4 5">
    <name type="scientific">Paenibacillus wynnii</name>
    <dbReference type="NCBI Taxonomy" id="268407"/>
    <lineage>
        <taxon>Bacteria</taxon>
        <taxon>Bacillati</taxon>
        <taxon>Bacillota</taxon>
        <taxon>Bacilli</taxon>
        <taxon>Bacillales</taxon>
        <taxon>Paenibacillaceae</taxon>
        <taxon>Paenibacillus</taxon>
    </lineage>
</organism>
<reference evidence="4 5" key="1">
    <citation type="submission" date="2014-08" db="EMBL/GenBank/DDBJ databases">
        <authorList>
            <person name="den Bakker H.C."/>
        </authorList>
    </citation>
    <scope>NUCLEOTIDE SEQUENCE [LARGE SCALE GENOMIC DNA]</scope>
    <source>
        <strain evidence="4 5">DSM 18334</strain>
    </source>
</reference>
<dbReference type="eggNOG" id="COG1309">
    <property type="taxonomic scope" value="Bacteria"/>
</dbReference>
<dbReference type="OrthoDB" id="9789566at2"/>
<dbReference type="InterPro" id="IPR001647">
    <property type="entry name" value="HTH_TetR"/>
</dbReference>
<evidence type="ECO:0000256" key="2">
    <source>
        <dbReference type="PROSITE-ProRule" id="PRU00335"/>
    </source>
</evidence>
<dbReference type="RefSeq" id="WP_036655734.1">
    <property type="nucleotide sequence ID" value="NZ_JQCR01000003.1"/>
</dbReference>
<gene>
    <name evidence="4" type="ORF">PWYN_21300</name>
</gene>
<evidence type="ECO:0000313" key="5">
    <source>
        <dbReference type="Proteomes" id="UP000029734"/>
    </source>
</evidence>
<evidence type="ECO:0000259" key="3">
    <source>
        <dbReference type="PROSITE" id="PS50977"/>
    </source>
</evidence>
<feature type="domain" description="HTH tetR-type" evidence="3">
    <location>
        <begin position="13"/>
        <end position="73"/>
    </location>
</feature>
<dbReference type="PROSITE" id="PS50977">
    <property type="entry name" value="HTH_TETR_2"/>
    <property type="match status" value="1"/>
</dbReference>
<dbReference type="GO" id="GO:0000976">
    <property type="term" value="F:transcription cis-regulatory region binding"/>
    <property type="evidence" value="ECO:0007669"/>
    <property type="project" value="TreeGrafter"/>
</dbReference>
<name>A0A098M3P9_9BACL</name>
<dbReference type="EMBL" id="JQCR01000003">
    <property type="protein sequence ID" value="KGE17175.1"/>
    <property type="molecule type" value="Genomic_DNA"/>
</dbReference>
<dbReference type="SUPFAM" id="SSF46689">
    <property type="entry name" value="Homeodomain-like"/>
    <property type="match status" value="1"/>
</dbReference>
<dbReference type="Gene3D" id="1.10.357.10">
    <property type="entry name" value="Tetracycline Repressor, domain 2"/>
    <property type="match status" value="1"/>
</dbReference>
<comment type="caution">
    <text evidence="4">The sequence shown here is derived from an EMBL/GenBank/DDBJ whole genome shotgun (WGS) entry which is preliminary data.</text>
</comment>
<keyword evidence="5" id="KW-1185">Reference proteome</keyword>
<evidence type="ECO:0000256" key="1">
    <source>
        <dbReference type="ARBA" id="ARBA00023125"/>
    </source>
</evidence>
<dbReference type="STRING" id="268407.PWYN_21300"/>